<dbReference type="InterPro" id="IPR036097">
    <property type="entry name" value="HisK_dim/P_sf"/>
</dbReference>
<reference evidence="12 13" key="1">
    <citation type="journal article" date="2020" name="Nature">
        <title>Bacterial chemolithoautotrophy via manganese oxidation.</title>
        <authorList>
            <person name="Yu H."/>
            <person name="Leadbetter J.R."/>
        </authorList>
    </citation>
    <scope>NUCLEOTIDE SEQUENCE [LARGE SCALE GENOMIC DNA]</scope>
    <source>
        <strain evidence="12 13">Mn-1</strain>
    </source>
</reference>
<dbReference type="Gene3D" id="3.30.450.20">
    <property type="entry name" value="PAS domain"/>
    <property type="match status" value="1"/>
</dbReference>
<evidence type="ECO:0000259" key="10">
    <source>
        <dbReference type="PROSITE" id="PS50112"/>
    </source>
</evidence>
<evidence type="ECO:0000259" key="9">
    <source>
        <dbReference type="PROSITE" id="PS50110"/>
    </source>
</evidence>
<dbReference type="NCBIfam" id="TIGR00229">
    <property type="entry name" value="sensory_box"/>
    <property type="match status" value="1"/>
</dbReference>
<organism evidence="12 13">
    <name type="scientific">Candidatus Manganitrophus noduliformans</name>
    <dbReference type="NCBI Taxonomy" id="2606439"/>
    <lineage>
        <taxon>Bacteria</taxon>
        <taxon>Pseudomonadati</taxon>
        <taxon>Nitrospirota</taxon>
        <taxon>Nitrospiria</taxon>
        <taxon>Candidatus Troglogloeales</taxon>
        <taxon>Candidatus Manganitrophaceae</taxon>
        <taxon>Candidatus Manganitrophus</taxon>
    </lineage>
</organism>
<comment type="caution">
    <text evidence="12">The sequence shown here is derived from an EMBL/GenBank/DDBJ whole genome shotgun (WGS) entry which is preliminary data.</text>
</comment>
<proteinExistence type="predicted"/>
<dbReference type="InterPro" id="IPR003661">
    <property type="entry name" value="HisK_dim/P_dom"/>
</dbReference>
<dbReference type="PROSITE" id="PS50109">
    <property type="entry name" value="HIS_KIN"/>
    <property type="match status" value="1"/>
</dbReference>
<dbReference type="CDD" id="cd00082">
    <property type="entry name" value="HisKA"/>
    <property type="match status" value="1"/>
</dbReference>
<feature type="modified residue" description="4-aspartylphosphate" evidence="7">
    <location>
        <position position="60"/>
    </location>
</feature>
<dbReference type="Proteomes" id="UP000534783">
    <property type="component" value="Unassembled WGS sequence"/>
</dbReference>
<dbReference type="Pfam" id="PF08447">
    <property type="entry name" value="PAS_3"/>
    <property type="match status" value="1"/>
</dbReference>
<dbReference type="Gene3D" id="3.30.565.10">
    <property type="entry name" value="Histidine kinase-like ATPase, C-terminal domain"/>
    <property type="match status" value="1"/>
</dbReference>
<dbReference type="PANTHER" id="PTHR43047">
    <property type="entry name" value="TWO-COMPONENT HISTIDINE PROTEIN KINASE"/>
    <property type="match status" value="1"/>
</dbReference>
<dbReference type="PROSITE" id="PS50110">
    <property type="entry name" value="RESPONSE_REGULATORY"/>
    <property type="match status" value="1"/>
</dbReference>
<dbReference type="FunFam" id="3.30.565.10:FF:000010">
    <property type="entry name" value="Sensor histidine kinase RcsC"/>
    <property type="match status" value="1"/>
</dbReference>
<dbReference type="SMART" id="SM00388">
    <property type="entry name" value="HisKA"/>
    <property type="match status" value="1"/>
</dbReference>
<dbReference type="InterPro" id="IPR005467">
    <property type="entry name" value="His_kinase_dom"/>
</dbReference>
<keyword evidence="3 7" id="KW-0597">Phosphoprotein</keyword>
<dbReference type="PRINTS" id="PR00344">
    <property type="entry name" value="BCTRLSENSOR"/>
</dbReference>
<dbReference type="SMART" id="SM00086">
    <property type="entry name" value="PAC"/>
    <property type="match status" value="1"/>
</dbReference>
<evidence type="ECO:0000256" key="4">
    <source>
        <dbReference type="ARBA" id="ARBA00022679"/>
    </source>
</evidence>
<dbReference type="InterPro" id="IPR036890">
    <property type="entry name" value="HATPase_C_sf"/>
</dbReference>
<dbReference type="SMART" id="SM00091">
    <property type="entry name" value="PAS"/>
    <property type="match status" value="1"/>
</dbReference>
<keyword evidence="13" id="KW-1185">Reference proteome</keyword>
<evidence type="ECO:0000259" key="11">
    <source>
        <dbReference type="PROSITE" id="PS50113"/>
    </source>
</evidence>
<dbReference type="InterPro" id="IPR001789">
    <property type="entry name" value="Sig_transdc_resp-reg_receiver"/>
</dbReference>
<dbReference type="GO" id="GO:0009927">
    <property type="term" value="F:histidine phosphotransfer kinase activity"/>
    <property type="evidence" value="ECO:0007669"/>
    <property type="project" value="TreeGrafter"/>
</dbReference>
<dbReference type="InterPro" id="IPR001610">
    <property type="entry name" value="PAC"/>
</dbReference>
<dbReference type="FunFam" id="3.30.450.20:FF:000099">
    <property type="entry name" value="Sensory box sensor histidine kinase"/>
    <property type="match status" value="1"/>
</dbReference>
<evidence type="ECO:0000256" key="1">
    <source>
        <dbReference type="ARBA" id="ARBA00000085"/>
    </source>
</evidence>
<dbReference type="EMBL" id="VTOW01000003">
    <property type="protein sequence ID" value="NKE71974.1"/>
    <property type="molecule type" value="Genomic_DNA"/>
</dbReference>
<evidence type="ECO:0000256" key="5">
    <source>
        <dbReference type="ARBA" id="ARBA00022777"/>
    </source>
</evidence>
<dbReference type="SUPFAM" id="SSF55874">
    <property type="entry name" value="ATPase domain of HSP90 chaperone/DNA topoisomerase II/histidine kinase"/>
    <property type="match status" value="1"/>
</dbReference>
<keyword evidence="4" id="KW-0808">Transferase</keyword>
<dbReference type="PROSITE" id="PS50112">
    <property type="entry name" value="PAS"/>
    <property type="match status" value="1"/>
</dbReference>
<dbReference type="Gene3D" id="1.10.287.130">
    <property type="match status" value="1"/>
</dbReference>
<sequence>MPKKRGEAKVNILLVDDHPENLVALEAVLDSPEYTLVKAATGMEALKLLLKDDFGLILLDVFMPGLNGFETAAMIRERPKTRNIPIIFITAVNKAETDAARGYSLGAVDYIIKPFDPDTLKSKVSALVDLYKKGNKLKQQLGQLEKLSQERYRNLANAIPQIVWIARPNGMVDFFNQQWFSYTGLPFEQSEGWGWKKVIHPEDLQYYLDRWGETLKIGIPFEIHCRLKRADGAYRWHLVRALPERDQHDQTMAWLGTSTDIDDQKRAEGVLRQKTVEAEEANRIKSEFVSNVSHELRTPLNAIIGYASLLLQGTYGEVNDPQRPPVEGIQRNASELLSLINNLLDLSKMESGKVPLVIEPVDLNRLLPDVFENLKGLMNGKQIEVRWDIQQGLIPIRTDRLKVRQVVLNLISNAIKFTEAGSIAISASNVNRGVQFSIGDTGVGMKREDLPYIFDPFRQIDGSMTRKVGGSGLGLTIVKNALTLLHGRIDVQSEYGRGSTFTVFLPERFPGAVEPDGMEKQLQR</sequence>
<dbReference type="AlphaFoldDB" id="A0A7X6DRS0"/>
<dbReference type="InterPro" id="IPR000014">
    <property type="entry name" value="PAS"/>
</dbReference>
<dbReference type="SUPFAM" id="SSF52172">
    <property type="entry name" value="CheY-like"/>
    <property type="match status" value="1"/>
</dbReference>
<dbReference type="SUPFAM" id="SSF47384">
    <property type="entry name" value="Homodimeric domain of signal transducing histidine kinase"/>
    <property type="match status" value="1"/>
</dbReference>
<dbReference type="GO" id="GO:0000155">
    <property type="term" value="F:phosphorelay sensor kinase activity"/>
    <property type="evidence" value="ECO:0007669"/>
    <property type="project" value="InterPro"/>
</dbReference>
<dbReference type="RefSeq" id="WP_168061222.1">
    <property type="nucleotide sequence ID" value="NZ_VTOW01000003.1"/>
</dbReference>
<dbReference type="CDD" id="cd00130">
    <property type="entry name" value="PAS"/>
    <property type="match status" value="1"/>
</dbReference>
<dbReference type="FunFam" id="1.10.287.130:FF:000001">
    <property type="entry name" value="Two-component sensor histidine kinase"/>
    <property type="match status" value="1"/>
</dbReference>
<evidence type="ECO:0000313" key="13">
    <source>
        <dbReference type="Proteomes" id="UP000534783"/>
    </source>
</evidence>
<comment type="catalytic activity">
    <reaction evidence="1">
        <text>ATP + protein L-histidine = ADP + protein N-phospho-L-histidine.</text>
        <dbReference type="EC" id="2.7.13.3"/>
    </reaction>
</comment>
<dbReference type="GO" id="GO:0005886">
    <property type="term" value="C:plasma membrane"/>
    <property type="evidence" value="ECO:0007669"/>
    <property type="project" value="TreeGrafter"/>
</dbReference>
<evidence type="ECO:0000259" key="8">
    <source>
        <dbReference type="PROSITE" id="PS50109"/>
    </source>
</evidence>
<keyword evidence="5" id="KW-0418">Kinase</keyword>
<dbReference type="Pfam" id="PF02518">
    <property type="entry name" value="HATPase_c"/>
    <property type="match status" value="1"/>
</dbReference>
<dbReference type="InterPro" id="IPR013655">
    <property type="entry name" value="PAS_fold_3"/>
</dbReference>
<dbReference type="InterPro" id="IPR003594">
    <property type="entry name" value="HATPase_dom"/>
</dbReference>
<dbReference type="Gene3D" id="3.40.50.2300">
    <property type="match status" value="1"/>
</dbReference>
<evidence type="ECO:0000313" key="12">
    <source>
        <dbReference type="EMBL" id="NKE71974.1"/>
    </source>
</evidence>
<evidence type="ECO:0000256" key="6">
    <source>
        <dbReference type="ARBA" id="ARBA00023012"/>
    </source>
</evidence>
<dbReference type="SMART" id="SM00387">
    <property type="entry name" value="HATPase_c"/>
    <property type="match status" value="1"/>
</dbReference>
<dbReference type="InterPro" id="IPR035965">
    <property type="entry name" value="PAS-like_dom_sf"/>
</dbReference>
<accession>A0A7X6DRS0</accession>
<protein>
    <recommendedName>
        <fullName evidence="2">histidine kinase</fullName>
        <ecNumber evidence="2">2.7.13.3</ecNumber>
    </recommendedName>
</protein>
<dbReference type="SUPFAM" id="SSF55785">
    <property type="entry name" value="PYP-like sensor domain (PAS domain)"/>
    <property type="match status" value="1"/>
</dbReference>
<dbReference type="Pfam" id="PF00512">
    <property type="entry name" value="HisKA"/>
    <property type="match status" value="1"/>
</dbReference>
<keyword evidence="6" id="KW-0902">Two-component regulatory system</keyword>
<dbReference type="InterPro" id="IPR011006">
    <property type="entry name" value="CheY-like_superfamily"/>
</dbReference>
<dbReference type="CDD" id="cd16922">
    <property type="entry name" value="HATPase_EvgS-ArcB-TorS-like"/>
    <property type="match status" value="1"/>
</dbReference>
<evidence type="ECO:0000256" key="7">
    <source>
        <dbReference type="PROSITE-ProRule" id="PRU00169"/>
    </source>
</evidence>
<name>A0A7X6DRS0_9BACT</name>
<dbReference type="PANTHER" id="PTHR43047:SF72">
    <property type="entry name" value="OSMOSENSING HISTIDINE PROTEIN KINASE SLN1"/>
    <property type="match status" value="1"/>
</dbReference>
<dbReference type="EC" id="2.7.13.3" evidence="2"/>
<feature type="domain" description="Response regulatory" evidence="9">
    <location>
        <begin position="11"/>
        <end position="128"/>
    </location>
</feature>
<dbReference type="Pfam" id="PF00072">
    <property type="entry name" value="Response_reg"/>
    <property type="match status" value="1"/>
</dbReference>
<dbReference type="InterPro" id="IPR000700">
    <property type="entry name" value="PAS-assoc_C"/>
</dbReference>
<feature type="domain" description="PAS" evidence="10">
    <location>
        <begin position="148"/>
        <end position="218"/>
    </location>
</feature>
<feature type="domain" description="PAC" evidence="11">
    <location>
        <begin position="221"/>
        <end position="273"/>
    </location>
</feature>
<feature type="domain" description="Histidine kinase" evidence="8">
    <location>
        <begin position="291"/>
        <end position="509"/>
    </location>
</feature>
<dbReference type="SMART" id="SM00448">
    <property type="entry name" value="REC"/>
    <property type="match status" value="1"/>
</dbReference>
<evidence type="ECO:0000256" key="3">
    <source>
        <dbReference type="ARBA" id="ARBA00022553"/>
    </source>
</evidence>
<evidence type="ECO:0000256" key="2">
    <source>
        <dbReference type="ARBA" id="ARBA00012438"/>
    </source>
</evidence>
<dbReference type="InterPro" id="IPR004358">
    <property type="entry name" value="Sig_transdc_His_kin-like_C"/>
</dbReference>
<gene>
    <name evidence="12" type="ORF">MNODULE_14595</name>
</gene>
<dbReference type="PROSITE" id="PS50113">
    <property type="entry name" value="PAC"/>
    <property type="match status" value="1"/>
</dbReference>